<protein>
    <submittedName>
        <fullName evidence="1">Uncharacterized protein</fullName>
    </submittedName>
</protein>
<dbReference type="Proteomes" id="UP000474175">
    <property type="component" value="Unassembled WGS sequence"/>
</dbReference>
<evidence type="ECO:0000313" key="1">
    <source>
        <dbReference type="EMBL" id="NDU95760.1"/>
    </source>
</evidence>
<accession>A0A6L9L5U4</accession>
<dbReference type="RefSeq" id="WP_163948404.1">
    <property type="nucleotide sequence ID" value="NZ_JAAFZH010000004.1"/>
</dbReference>
<evidence type="ECO:0000313" key="2">
    <source>
        <dbReference type="Proteomes" id="UP000474175"/>
    </source>
</evidence>
<dbReference type="AlphaFoldDB" id="A0A6L9L5U4"/>
<organism evidence="1 2">
    <name type="scientific">Spirosoma terrae</name>
    <dbReference type="NCBI Taxonomy" id="1968276"/>
    <lineage>
        <taxon>Bacteria</taxon>
        <taxon>Pseudomonadati</taxon>
        <taxon>Bacteroidota</taxon>
        <taxon>Cytophagia</taxon>
        <taxon>Cytophagales</taxon>
        <taxon>Cytophagaceae</taxon>
        <taxon>Spirosoma</taxon>
    </lineage>
</organism>
<name>A0A6L9L5U4_9BACT</name>
<comment type="caution">
    <text evidence="1">The sequence shown here is derived from an EMBL/GenBank/DDBJ whole genome shotgun (WGS) entry which is preliminary data.</text>
</comment>
<proteinExistence type="predicted"/>
<sequence>MATIIAPSQHPTRIDAIRQFLEIYYLLRHWKYNYRELTVLAYYALHGVSGETDTLLVSDVLPNLSEEMARHTLAKIRGNLRKQGVISLKNTKFRTYVVDPVLVQAVQEGDKMAYVIKFGWNEGH</sequence>
<gene>
    <name evidence="1" type="ORF">GK108_12825</name>
</gene>
<reference evidence="1 2" key="1">
    <citation type="submission" date="2020-02" db="EMBL/GenBank/DDBJ databases">
        <title>Draft genome sequence of two Spirosoma agri KCTC 52727 and Spirosoma terrae KCTC 52035.</title>
        <authorList>
            <person name="Rojas J."/>
            <person name="Ambika Manirajan B."/>
            <person name="Suarez C."/>
            <person name="Ratering S."/>
            <person name="Schnell S."/>
        </authorList>
    </citation>
    <scope>NUCLEOTIDE SEQUENCE [LARGE SCALE GENOMIC DNA]</scope>
    <source>
        <strain evidence="1 2">KCTC 52035</strain>
    </source>
</reference>
<dbReference type="EMBL" id="JAAFZH010000004">
    <property type="protein sequence ID" value="NDU95760.1"/>
    <property type="molecule type" value="Genomic_DNA"/>
</dbReference>
<keyword evidence="2" id="KW-1185">Reference proteome</keyword>